<dbReference type="PIRSF" id="PIRSF037894">
    <property type="entry name" value="Subtilisin_rel_CspABC"/>
    <property type="match status" value="1"/>
</dbReference>
<evidence type="ECO:0000313" key="6">
    <source>
        <dbReference type="EMBL" id="MPM62571.1"/>
    </source>
</evidence>
<dbReference type="InterPro" id="IPR000209">
    <property type="entry name" value="Peptidase_S8/S53_dom"/>
</dbReference>
<evidence type="ECO:0000256" key="2">
    <source>
        <dbReference type="ARBA" id="ARBA00022670"/>
    </source>
</evidence>
<dbReference type="PROSITE" id="PS00137">
    <property type="entry name" value="SUBTILASE_HIS"/>
    <property type="match status" value="1"/>
</dbReference>
<evidence type="ECO:0000256" key="3">
    <source>
        <dbReference type="ARBA" id="ARBA00022801"/>
    </source>
</evidence>
<evidence type="ECO:0000256" key="1">
    <source>
        <dbReference type="ARBA" id="ARBA00011073"/>
    </source>
</evidence>
<name>A0A645BD47_9ZZZZ</name>
<comment type="caution">
    <text evidence="6">The sequence shown here is derived from an EMBL/GenBank/DDBJ whole genome shotgun (WGS) entry which is preliminary data.</text>
</comment>
<dbReference type="Gene3D" id="2.60.120.1290">
    <property type="match status" value="1"/>
</dbReference>
<evidence type="ECO:0000256" key="4">
    <source>
        <dbReference type="ARBA" id="ARBA00022825"/>
    </source>
</evidence>
<dbReference type="GO" id="GO:0006508">
    <property type="term" value="P:proteolysis"/>
    <property type="evidence" value="ECO:0007669"/>
    <property type="project" value="UniProtKB-KW"/>
</dbReference>
<dbReference type="GO" id="GO:0004252">
    <property type="term" value="F:serine-type endopeptidase activity"/>
    <property type="evidence" value="ECO:0007669"/>
    <property type="project" value="InterPro"/>
</dbReference>
<dbReference type="InterPro" id="IPR034045">
    <property type="entry name" value="Pep_S8_CspA-like"/>
</dbReference>
<dbReference type="PROSITE" id="PS51892">
    <property type="entry name" value="SUBTILASE"/>
    <property type="match status" value="1"/>
</dbReference>
<organism evidence="6">
    <name type="scientific">bioreactor metagenome</name>
    <dbReference type="NCBI Taxonomy" id="1076179"/>
    <lineage>
        <taxon>unclassified sequences</taxon>
        <taxon>metagenomes</taxon>
        <taxon>ecological metagenomes</taxon>
    </lineage>
</organism>
<keyword evidence="2" id="KW-0645">Protease</keyword>
<reference evidence="6" key="1">
    <citation type="submission" date="2019-08" db="EMBL/GenBank/DDBJ databases">
        <authorList>
            <person name="Kucharzyk K."/>
            <person name="Murdoch R.W."/>
            <person name="Higgins S."/>
            <person name="Loffler F."/>
        </authorList>
    </citation>
    <scope>NUCLEOTIDE SEQUENCE</scope>
</reference>
<dbReference type="InterPro" id="IPR017310">
    <property type="entry name" value="Pept_S8A_subtilisin_clostridia"/>
</dbReference>
<dbReference type="Pfam" id="PF00082">
    <property type="entry name" value="Peptidase_S8"/>
    <property type="match status" value="2"/>
</dbReference>
<keyword evidence="3" id="KW-0378">Hydrolase</keyword>
<evidence type="ECO:0000259" key="5">
    <source>
        <dbReference type="Pfam" id="PF00082"/>
    </source>
</evidence>
<dbReference type="PANTHER" id="PTHR43806:SF11">
    <property type="entry name" value="CEREVISIN-RELATED"/>
    <property type="match status" value="1"/>
</dbReference>
<keyword evidence="4" id="KW-0720">Serine protease</keyword>
<comment type="similarity">
    <text evidence="1">Belongs to the peptidase S8 family.</text>
</comment>
<dbReference type="EMBL" id="VSSQ01018937">
    <property type="protein sequence ID" value="MPM62571.1"/>
    <property type="molecule type" value="Genomic_DNA"/>
</dbReference>
<dbReference type="AlphaFoldDB" id="A0A645BD47"/>
<sequence>MLNTLIENVREITGIQRNFIYTLSELTINNDLTQTGSVYEWSIPLAGEGVIVGIIGTGIDYLNPRFMTETGQSRIVAIWDQTINTGTSPEIFPYGSEYRRENINEAINTSLIGRSPYDIVPHRDEVGHGTAIAGLIGGRSQDVIPKFKSVAPKCEFAIVKLEEARSYALESVGIAQSVKNVYQSTNISSAIRYLSDLQLRLKRPMVVCLPIGTNFGGRDGGTILERYIDNLTLRKDFCIITDTGDQGIGNTHSSGIIEATGQTAEILINIGETQSSLSVTIYTRRPDIISISVTSPLGGTISKVPLPLINEQNKYLTFEESGINIEYFAQEGLTGSISISMVIKNTVKGVWRIGLFGDYIVSGLYDAWLLNSKLLSEDTRFLAPDPFTTLLTPCTAENILATSCYNGITNTIIESSGKGFPRVGVIKPSFAIEGTNLLTAGLNNSVVVGSGSSMASAILAGTVALVYQWSIVQGRLSSLYPPELKNLLIASTVKDESIIYPNREWGYGKLSINKLYEILVTISKNRSNTNDNIIDWYPEKNCPSCLYINIPPELFIRVNK</sequence>
<dbReference type="InterPro" id="IPR015500">
    <property type="entry name" value="Peptidase_S8_subtilisin-rel"/>
</dbReference>
<dbReference type="SUPFAM" id="SSF52743">
    <property type="entry name" value="Subtilisin-like"/>
    <property type="match status" value="1"/>
</dbReference>
<dbReference type="PANTHER" id="PTHR43806">
    <property type="entry name" value="PEPTIDASE S8"/>
    <property type="match status" value="1"/>
</dbReference>
<dbReference type="InterPro" id="IPR036852">
    <property type="entry name" value="Peptidase_S8/S53_dom_sf"/>
</dbReference>
<gene>
    <name evidence="6" type="ORF">SDC9_109446</name>
</gene>
<dbReference type="InterPro" id="IPR022398">
    <property type="entry name" value="Peptidase_S8_His-AS"/>
</dbReference>
<dbReference type="InterPro" id="IPR050131">
    <property type="entry name" value="Peptidase_S8_subtilisin-like"/>
</dbReference>
<protein>
    <recommendedName>
        <fullName evidence="5">Peptidase S8/S53 domain-containing protein</fullName>
    </recommendedName>
</protein>
<accession>A0A645BD47</accession>
<feature type="domain" description="Peptidase S8/S53" evidence="5">
    <location>
        <begin position="389"/>
        <end position="508"/>
    </location>
</feature>
<dbReference type="CDD" id="cd07478">
    <property type="entry name" value="Peptidases_S8_CspA-like"/>
    <property type="match status" value="1"/>
</dbReference>
<dbReference type="PRINTS" id="PR00723">
    <property type="entry name" value="SUBTILISIN"/>
</dbReference>
<feature type="domain" description="Peptidase S8/S53" evidence="5">
    <location>
        <begin position="47"/>
        <end position="294"/>
    </location>
</feature>
<proteinExistence type="inferred from homology"/>
<dbReference type="Gene3D" id="3.40.50.200">
    <property type="entry name" value="Peptidase S8/S53 domain"/>
    <property type="match status" value="1"/>
</dbReference>